<dbReference type="Proteomes" id="UP000302139">
    <property type="component" value="Unassembled WGS sequence"/>
</dbReference>
<reference evidence="2 5" key="2">
    <citation type="submission" date="2019-04" db="EMBL/GenBank/DDBJ databases">
        <title>Draft genome sequences of Streptomyces avermitilis NBRC 14893.</title>
        <authorList>
            <person name="Komaki H."/>
            <person name="Tamura T."/>
            <person name="Hosoyama A."/>
        </authorList>
    </citation>
    <scope>NUCLEOTIDE SEQUENCE [LARGE SCALE GENOMIC DNA]</scope>
    <source>
        <strain evidence="2 5">NBRC 14893</strain>
    </source>
</reference>
<feature type="region of interest" description="Disordered" evidence="1">
    <location>
        <begin position="74"/>
        <end position="106"/>
    </location>
</feature>
<feature type="region of interest" description="Disordered" evidence="1">
    <location>
        <begin position="140"/>
        <end position="164"/>
    </location>
</feature>
<dbReference type="EMBL" id="BJHY01000001">
    <property type="protein sequence ID" value="GDY74769.1"/>
    <property type="molecule type" value="Genomic_DNA"/>
</dbReference>
<name>A0A4D4M0I2_STRAX</name>
<evidence type="ECO:0000313" key="2">
    <source>
        <dbReference type="EMBL" id="GDY65028.1"/>
    </source>
</evidence>
<evidence type="ECO:0000256" key="1">
    <source>
        <dbReference type="SAM" id="MobiDB-lite"/>
    </source>
</evidence>
<evidence type="ECO:0000313" key="4">
    <source>
        <dbReference type="Proteomes" id="UP000299211"/>
    </source>
</evidence>
<feature type="compositionally biased region" description="Basic and acidic residues" evidence="1">
    <location>
        <begin position="154"/>
        <end position="164"/>
    </location>
</feature>
<protein>
    <submittedName>
        <fullName evidence="2">Uncharacterized protein</fullName>
    </submittedName>
</protein>
<reference evidence="3 4" key="1">
    <citation type="submission" date="2019-04" db="EMBL/GenBank/DDBJ databases">
        <title>Draft genome sequences of Streptomyces avermitilis ATCC 31267.</title>
        <authorList>
            <person name="Komaki H."/>
            <person name="Tamura T."/>
            <person name="Hosoyama A."/>
        </authorList>
    </citation>
    <scope>NUCLEOTIDE SEQUENCE [LARGE SCALE GENOMIC DNA]</scope>
    <source>
        <strain evidence="3 4">ATCC 31267</strain>
    </source>
</reference>
<gene>
    <name evidence="2" type="ORF">SAV14893_044210</name>
    <name evidence="3" type="ORF">SAV31267_042540</name>
</gene>
<sequence length="164" mass="17635">MLTFPAGRWHRGRTRVPRADRCATLAECPGFDLRHPRGTILGPIGQARAPYGRLSELLGRVPMLCASRREDWKRVPQYSSPDLSKGSAGADVRESSGKFQRGADQAPGGCCAPGPAVFFGPCPSVGKSISDISVSKSATHPTAWVGGQDANPRAPERFIETKDY</sequence>
<evidence type="ECO:0000313" key="5">
    <source>
        <dbReference type="Proteomes" id="UP000302139"/>
    </source>
</evidence>
<dbReference type="Proteomes" id="UP000299211">
    <property type="component" value="Unassembled WGS sequence"/>
</dbReference>
<evidence type="ECO:0000313" key="3">
    <source>
        <dbReference type="EMBL" id="GDY74769.1"/>
    </source>
</evidence>
<accession>A0A4D4M0I2</accession>
<organism evidence="2 5">
    <name type="scientific">Streptomyces avermitilis</name>
    <dbReference type="NCBI Taxonomy" id="33903"/>
    <lineage>
        <taxon>Bacteria</taxon>
        <taxon>Bacillati</taxon>
        <taxon>Actinomycetota</taxon>
        <taxon>Actinomycetes</taxon>
        <taxon>Kitasatosporales</taxon>
        <taxon>Streptomycetaceae</taxon>
        <taxon>Streptomyces</taxon>
    </lineage>
</organism>
<dbReference type="AlphaFoldDB" id="A0A4D4M0I2"/>
<proteinExistence type="predicted"/>
<comment type="caution">
    <text evidence="2">The sequence shown here is derived from an EMBL/GenBank/DDBJ whole genome shotgun (WGS) entry which is preliminary data.</text>
</comment>
<dbReference type="EMBL" id="BJHX01000001">
    <property type="protein sequence ID" value="GDY65028.1"/>
    <property type="molecule type" value="Genomic_DNA"/>
</dbReference>